<proteinExistence type="predicted"/>
<keyword evidence="3" id="KW-1185">Reference proteome</keyword>
<feature type="compositionally biased region" description="Low complexity" evidence="1">
    <location>
        <begin position="69"/>
        <end position="89"/>
    </location>
</feature>
<evidence type="ECO:0000256" key="1">
    <source>
        <dbReference type="SAM" id="MobiDB-lite"/>
    </source>
</evidence>
<evidence type="ECO:0000313" key="3">
    <source>
        <dbReference type="Proteomes" id="UP000660262"/>
    </source>
</evidence>
<accession>A0A830HWV0</accession>
<feature type="compositionally biased region" description="Low complexity" evidence="1">
    <location>
        <begin position="97"/>
        <end position="112"/>
    </location>
</feature>
<gene>
    <name evidence="2" type="ORF">PPROV_000815200</name>
</gene>
<dbReference type="EMBL" id="BNJQ01000024">
    <property type="protein sequence ID" value="GHP09417.1"/>
    <property type="molecule type" value="Genomic_DNA"/>
</dbReference>
<dbReference type="SUPFAM" id="SSF64288">
    <property type="entry name" value="Chorismate lyase-like"/>
    <property type="match status" value="1"/>
</dbReference>
<dbReference type="Proteomes" id="UP000660262">
    <property type="component" value="Unassembled WGS sequence"/>
</dbReference>
<evidence type="ECO:0000313" key="2">
    <source>
        <dbReference type="EMBL" id="GHP09417.1"/>
    </source>
</evidence>
<feature type="region of interest" description="Disordered" evidence="1">
    <location>
        <begin position="1"/>
        <end position="113"/>
    </location>
</feature>
<dbReference type="InterPro" id="IPR028978">
    <property type="entry name" value="Chorismate_lyase_/UTRA_dom_sf"/>
</dbReference>
<dbReference type="Gene3D" id="3.40.1410.10">
    <property type="entry name" value="Chorismate lyase-like"/>
    <property type="match status" value="1"/>
</dbReference>
<comment type="caution">
    <text evidence="2">The sequence shown here is derived from an EMBL/GenBank/DDBJ whole genome shotgun (WGS) entry which is preliminary data.</text>
</comment>
<organism evidence="2 3">
    <name type="scientific">Pycnococcus provasolii</name>
    <dbReference type="NCBI Taxonomy" id="41880"/>
    <lineage>
        <taxon>Eukaryota</taxon>
        <taxon>Viridiplantae</taxon>
        <taxon>Chlorophyta</taxon>
        <taxon>Pseudoscourfieldiophyceae</taxon>
        <taxon>Pseudoscourfieldiales</taxon>
        <taxon>Pycnococcaceae</taxon>
        <taxon>Pycnococcus</taxon>
    </lineage>
</organism>
<evidence type="ECO:0008006" key="4">
    <source>
        <dbReference type="Google" id="ProtNLM"/>
    </source>
</evidence>
<dbReference type="Pfam" id="PF01947">
    <property type="entry name" value="Rv2949c-like"/>
    <property type="match status" value="1"/>
</dbReference>
<feature type="compositionally biased region" description="Polar residues" evidence="1">
    <location>
        <begin position="19"/>
        <end position="31"/>
    </location>
</feature>
<dbReference type="AlphaFoldDB" id="A0A830HWV0"/>
<dbReference type="OrthoDB" id="89176at2759"/>
<sequence length="350" mass="38739">MAAMPSQLCRRSPTPKIHMTTTRRNITTQCKAQKRRATVNSSNGKPQNGESLTNGASKSTSKTKQTNRTNESATPAAATAAQTTTTSTSVDDDDDNNNNNNNNSSSSSSSNNLLINRLGDTKAASGSYDWTDARRESSKKYTLKPSTINTTDTTTKQWYGVDALWQSSERLLMARGDVTRSLLSPAWRMMLLSDGSVTRHLQLLTDMKTEADCFEMKHIGDEDTFPALPAAVAAVPGPRLQRQVWLNDQVGTPLVYACSWWNAETVDSYLANSSLPIWVSLQKKGVDIHRQIESLEFGNCAELEAGFGHAGPFWARHYTFYHDGEPLTVIYEVFSPELDRYLGPNLCRDL</sequence>
<protein>
    <recommendedName>
        <fullName evidence="4">DUF98 domain-containing protein</fullName>
    </recommendedName>
</protein>
<feature type="compositionally biased region" description="Polar residues" evidence="1">
    <location>
        <begin position="38"/>
        <end position="68"/>
    </location>
</feature>
<name>A0A830HWV0_9CHLO</name>
<dbReference type="InterPro" id="IPR002800">
    <property type="entry name" value="Rv2949c-like"/>
</dbReference>
<reference evidence="2" key="1">
    <citation type="submission" date="2020-10" db="EMBL/GenBank/DDBJ databases">
        <title>Unveiling of a novel bifunctional photoreceptor, Dualchrome1, isolated from a cosmopolitan green alga.</title>
        <authorList>
            <person name="Suzuki S."/>
            <person name="Kawachi M."/>
        </authorList>
    </citation>
    <scope>NUCLEOTIDE SEQUENCE</scope>
    <source>
        <strain evidence="2">NIES 2893</strain>
    </source>
</reference>
<dbReference type="NCBIfam" id="NF037993">
    <property type="entry name" value="cyano_chori_ly"/>
    <property type="match status" value="1"/>
</dbReference>
<dbReference type="InterPro" id="IPR048022">
    <property type="entry name" value="Ch_lyase_cyan"/>
</dbReference>